<feature type="compositionally biased region" description="Polar residues" evidence="1">
    <location>
        <begin position="153"/>
        <end position="171"/>
    </location>
</feature>
<dbReference type="AlphaFoldDB" id="A0A5B0PR76"/>
<proteinExistence type="predicted"/>
<feature type="region of interest" description="Disordered" evidence="1">
    <location>
        <begin position="147"/>
        <end position="171"/>
    </location>
</feature>
<gene>
    <name evidence="2" type="ORF">PGT21_005904</name>
</gene>
<dbReference type="Proteomes" id="UP000324748">
    <property type="component" value="Unassembled WGS sequence"/>
</dbReference>
<evidence type="ECO:0000313" key="3">
    <source>
        <dbReference type="Proteomes" id="UP000324748"/>
    </source>
</evidence>
<comment type="caution">
    <text evidence="2">The sequence shown here is derived from an EMBL/GenBank/DDBJ whole genome shotgun (WGS) entry which is preliminary data.</text>
</comment>
<name>A0A5B0PR76_PUCGR</name>
<reference evidence="2 3" key="1">
    <citation type="submission" date="2019-05" db="EMBL/GenBank/DDBJ databases">
        <title>Emergence of the Ug99 lineage of the wheat stem rust pathogen through somatic hybridization.</title>
        <authorList>
            <person name="Li F."/>
            <person name="Upadhyaya N.M."/>
            <person name="Sperschneider J."/>
            <person name="Matny O."/>
            <person name="Nguyen-Phuc H."/>
            <person name="Mago R."/>
            <person name="Raley C."/>
            <person name="Miller M.E."/>
            <person name="Silverstein K.A.T."/>
            <person name="Henningsen E."/>
            <person name="Hirsch C.D."/>
            <person name="Visser B."/>
            <person name="Pretorius Z.A."/>
            <person name="Steffenson B.J."/>
            <person name="Schwessinger B."/>
            <person name="Dodds P.N."/>
            <person name="Figueroa M."/>
        </authorList>
    </citation>
    <scope>NUCLEOTIDE SEQUENCE [LARGE SCALE GENOMIC DNA]</scope>
    <source>
        <strain evidence="2">21-0</strain>
    </source>
</reference>
<evidence type="ECO:0000256" key="1">
    <source>
        <dbReference type="SAM" id="MobiDB-lite"/>
    </source>
</evidence>
<organism evidence="2 3">
    <name type="scientific">Puccinia graminis f. sp. tritici</name>
    <dbReference type="NCBI Taxonomy" id="56615"/>
    <lineage>
        <taxon>Eukaryota</taxon>
        <taxon>Fungi</taxon>
        <taxon>Dikarya</taxon>
        <taxon>Basidiomycota</taxon>
        <taxon>Pucciniomycotina</taxon>
        <taxon>Pucciniomycetes</taxon>
        <taxon>Pucciniales</taxon>
        <taxon>Pucciniaceae</taxon>
        <taxon>Puccinia</taxon>
    </lineage>
</organism>
<evidence type="ECO:0000313" key="2">
    <source>
        <dbReference type="EMBL" id="KAA1103078.1"/>
    </source>
</evidence>
<protein>
    <submittedName>
        <fullName evidence="2">Uncharacterized protein</fullName>
    </submittedName>
</protein>
<keyword evidence="3" id="KW-1185">Reference proteome</keyword>
<accession>A0A5B0PR76</accession>
<dbReference type="OrthoDB" id="10568886at2759"/>
<dbReference type="EMBL" id="VSWC01000042">
    <property type="protein sequence ID" value="KAA1103078.1"/>
    <property type="molecule type" value="Genomic_DNA"/>
</dbReference>
<sequence length="238" mass="25581">MAETLGLGWSSSARSGFYQEFDRRSAYKDETFPTPATGNGYALDQEARLNKLLWFVDQGAASADAGYIAGRQGCPPDSRSNRLVLGSGLGNPRRSTPVAKLDIALIDEVASRAPVGLHLSTSSFLILLLIRPPPERRADISRCENKERVGGRRTTSVSGASASPTMDLSESKSWPPLLPRLLSAMVFQNPPCVGFESQRKRLGFLTQSLASNGFLSRKAVGTIHQCASGALLLDDVDG</sequence>